<reference evidence="3 4" key="1">
    <citation type="submission" date="2024-04" db="EMBL/GenBank/DDBJ databases">
        <title>The reference genome of an endangered Asteraceae, Deinandra increscens subsp. villosa, native to the Central Coast of California.</title>
        <authorList>
            <person name="Guilliams M."/>
            <person name="Hasenstab-Lehman K."/>
            <person name="Meyer R."/>
            <person name="Mcevoy S."/>
        </authorList>
    </citation>
    <scope>NUCLEOTIDE SEQUENCE [LARGE SCALE GENOMIC DNA]</scope>
    <source>
        <tissue evidence="3">Leaf</tissue>
    </source>
</reference>
<dbReference type="Pfam" id="PF11250">
    <property type="entry name" value="FAF"/>
    <property type="match status" value="1"/>
</dbReference>
<dbReference type="InterPro" id="IPR021410">
    <property type="entry name" value="FAF"/>
</dbReference>
<dbReference type="PANTHER" id="PTHR33155">
    <property type="entry name" value="FANTASTIC FOUR-LIKE PROTEIN (DUF3049)"/>
    <property type="match status" value="1"/>
</dbReference>
<dbReference type="Proteomes" id="UP001408789">
    <property type="component" value="Unassembled WGS sequence"/>
</dbReference>
<proteinExistence type="inferred from homology"/>
<gene>
    <name evidence="3" type="ORF">SSX86_019590</name>
</gene>
<dbReference type="PANTHER" id="PTHR33155:SF9">
    <property type="entry name" value="FANTASTIC FOUR-LIKE PROTEIN (DUF3049)"/>
    <property type="match status" value="1"/>
</dbReference>
<dbReference type="AlphaFoldDB" id="A0AAP0CT45"/>
<accession>A0AAP0CT45</accession>
<sequence>MVPSRSTTLQHIFDTPSTSWNHNNHLAPVRSSSFLNALHEPRFMEISGPVQPATINSMDETRHHQCKVGMNAESLSMCTEGLGSESFVAVDDHHGCFDTMEKHAVSGVLNLPGESKRGRIRVMEFPPPISSIGLNGKPWVCLESYRSGGRFVLKEVRIPNQELLQACREDGRLKLQFVQSENEDEDEDVYIHNKPTATVSDIIDFRMCGDGKPLVMSEGNTFKHIEALKARVGNRVKLTADTVGSCAGKVQKERDAVRTADELEAEVGDVIAEENGIVCDIKS</sequence>
<comment type="similarity">
    <text evidence="1">Belongs to the fantastic four family.</text>
</comment>
<evidence type="ECO:0000313" key="3">
    <source>
        <dbReference type="EMBL" id="KAK9062404.1"/>
    </source>
</evidence>
<dbReference type="EMBL" id="JBCNJP010000019">
    <property type="protein sequence ID" value="KAK9062404.1"/>
    <property type="molecule type" value="Genomic_DNA"/>
</dbReference>
<evidence type="ECO:0000259" key="2">
    <source>
        <dbReference type="Pfam" id="PF11250"/>
    </source>
</evidence>
<evidence type="ECO:0000256" key="1">
    <source>
        <dbReference type="ARBA" id="ARBA00008690"/>
    </source>
</evidence>
<comment type="caution">
    <text evidence="3">The sequence shown here is derived from an EMBL/GenBank/DDBJ whole genome shotgun (WGS) entry which is preliminary data.</text>
</comment>
<protein>
    <recommendedName>
        <fullName evidence="2">FAF domain-containing protein</fullName>
    </recommendedName>
</protein>
<keyword evidence="4" id="KW-1185">Reference proteome</keyword>
<name>A0AAP0CT45_9ASTR</name>
<organism evidence="3 4">
    <name type="scientific">Deinandra increscens subsp. villosa</name>
    <dbReference type="NCBI Taxonomy" id="3103831"/>
    <lineage>
        <taxon>Eukaryota</taxon>
        <taxon>Viridiplantae</taxon>
        <taxon>Streptophyta</taxon>
        <taxon>Embryophyta</taxon>
        <taxon>Tracheophyta</taxon>
        <taxon>Spermatophyta</taxon>
        <taxon>Magnoliopsida</taxon>
        <taxon>eudicotyledons</taxon>
        <taxon>Gunneridae</taxon>
        <taxon>Pentapetalae</taxon>
        <taxon>asterids</taxon>
        <taxon>campanulids</taxon>
        <taxon>Asterales</taxon>
        <taxon>Asteraceae</taxon>
        <taxon>Asteroideae</taxon>
        <taxon>Heliantheae alliance</taxon>
        <taxon>Madieae</taxon>
        <taxon>Madiinae</taxon>
        <taxon>Deinandra</taxon>
    </lineage>
</organism>
<evidence type="ECO:0000313" key="4">
    <source>
        <dbReference type="Proteomes" id="UP001408789"/>
    </source>
</evidence>
<dbReference type="InterPro" id="IPR046431">
    <property type="entry name" value="FAF_dom"/>
</dbReference>
<feature type="domain" description="FAF" evidence="2">
    <location>
        <begin position="124"/>
        <end position="177"/>
    </location>
</feature>